<name>A0A3S5Y8J0_RHOH1</name>
<dbReference type="EMBL" id="FN563149">
    <property type="protein sequence ID" value="CBH48897.1"/>
    <property type="molecule type" value="Genomic_DNA"/>
</dbReference>
<dbReference type="Gene3D" id="1.10.150.240">
    <property type="entry name" value="Putative phosphatase, domain 2"/>
    <property type="match status" value="1"/>
</dbReference>
<dbReference type="SFLD" id="SFLDS00003">
    <property type="entry name" value="Haloacid_Dehalogenase"/>
    <property type="match status" value="1"/>
</dbReference>
<organism evidence="1">
    <name type="scientific">Rhodococcus hoagii (strain 103S)</name>
    <name type="common">Rhodococcus equi</name>
    <dbReference type="NCBI Taxonomy" id="685727"/>
    <lineage>
        <taxon>Bacteria</taxon>
        <taxon>Bacillati</taxon>
        <taxon>Actinomycetota</taxon>
        <taxon>Actinomycetes</taxon>
        <taxon>Mycobacteriales</taxon>
        <taxon>Nocardiaceae</taxon>
        <taxon>Prescottella</taxon>
    </lineage>
</organism>
<dbReference type="SFLD" id="SFLDG01129">
    <property type="entry name" value="C1.5:_HAD__Beta-PGM__Phosphata"/>
    <property type="match status" value="1"/>
</dbReference>
<dbReference type="Pfam" id="PF13419">
    <property type="entry name" value="HAD_2"/>
    <property type="match status" value="1"/>
</dbReference>
<dbReference type="GO" id="GO:0016787">
    <property type="term" value="F:hydrolase activity"/>
    <property type="evidence" value="ECO:0007669"/>
    <property type="project" value="UniProtKB-KW"/>
</dbReference>
<dbReference type="InterPro" id="IPR023214">
    <property type="entry name" value="HAD_sf"/>
</dbReference>
<dbReference type="InterPro" id="IPR036412">
    <property type="entry name" value="HAD-like_sf"/>
</dbReference>
<keyword evidence="1" id="KW-0378">Hydrolase</keyword>
<dbReference type="PANTHER" id="PTHR43434">
    <property type="entry name" value="PHOSPHOGLYCOLATE PHOSPHATASE"/>
    <property type="match status" value="1"/>
</dbReference>
<dbReference type="InterPro" id="IPR041492">
    <property type="entry name" value="HAD_2"/>
</dbReference>
<dbReference type="SUPFAM" id="SSF56784">
    <property type="entry name" value="HAD-like"/>
    <property type="match status" value="1"/>
</dbReference>
<dbReference type="KEGG" id="req:REQ_28790"/>
<evidence type="ECO:0000313" key="1">
    <source>
        <dbReference type="EMBL" id="CBH48897.1"/>
    </source>
</evidence>
<dbReference type="InterPro" id="IPR023198">
    <property type="entry name" value="PGP-like_dom2"/>
</dbReference>
<sequence length="225" mass="23085">MTTTAAPLAPVLLFDLDGTLTDSALGIHNGFRHALAAVGAPAPTAEMLGTVIGPPLMDSMRGMGLDDAATAAALAAYFERYDAVGWSENEVYDGVEAMLAAAGATGARMAVATSKTEKFAIRILEHFGLADYFEVIGGASSDGSRRAKADVIGHVLGGLGLPATTGGTADVVMIGDREHDVHGAGHWGIPTVFVEWGYGTTAEAGQARWTAPTVADLTRILTGTA</sequence>
<dbReference type="RefSeq" id="WP_013416433.1">
    <property type="nucleotide sequence ID" value="NC_014659.1"/>
</dbReference>
<dbReference type="Proteomes" id="UP001154400">
    <property type="component" value="Chromosome"/>
</dbReference>
<evidence type="ECO:0000313" key="2">
    <source>
        <dbReference type="Proteomes" id="UP000006892"/>
    </source>
</evidence>
<dbReference type="AlphaFoldDB" id="A0A3S5Y8J0"/>
<dbReference type="GO" id="GO:0004713">
    <property type="term" value="F:protein tyrosine kinase activity"/>
    <property type="evidence" value="ECO:0007669"/>
    <property type="project" value="TreeGrafter"/>
</dbReference>
<dbReference type="GO" id="GO:0005829">
    <property type="term" value="C:cytosol"/>
    <property type="evidence" value="ECO:0007669"/>
    <property type="project" value="TreeGrafter"/>
</dbReference>
<dbReference type="InterPro" id="IPR050155">
    <property type="entry name" value="HAD-like_hydrolase_sf"/>
</dbReference>
<dbReference type="Gene3D" id="3.40.50.1000">
    <property type="entry name" value="HAD superfamily/HAD-like"/>
    <property type="match status" value="1"/>
</dbReference>
<dbReference type="PANTHER" id="PTHR43434:SF20">
    <property type="entry name" value="5'-NUCLEOTIDASE"/>
    <property type="match status" value="1"/>
</dbReference>
<reference evidence="1" key="1">
    <citation type="journal article" date="2010" name="PLoS Genet.">
        <title>The genome of a pathogenic rhodococcus: cooptive virulence underpinned by key gene acquisitions.</title>
        <authorList>
            <person name="Letek M."/>
            <person name="Gonzalez P."/>
            <person name="Macarthur I."/>
            <person name="Rodriguez H."/>
            <person name="Freeman T.C."/>
            <person name="Valero-Rello A."/>
            <person name="Blanco M."/>
            <person name="Buckley T."/>
            <person name="Cherevach I."/>
            <person name="Fahey R."/>
            <person name="Hapeshi A."/>
            <person name="Holdstock J."/>
            <person name="Leadon D."/>
            <person name="Navas J."/>
            <person name="Ocampo A."/>
            <person name="Quail M.A."/>
            <person name="Sanders M."/>
            <person name="Scortti M.M."/>
            <person name="Prescott J.F."/>
            <person name="Fogarty U."/>
            <person name="Meijer W.G."/>
            <person name="Parkhill J."/>
            <person name="Bentley S.D."/>
            <person name="Vazquez-Boland J.A."/>
        </authorList>
    </citation>
    <scope>NUCLEOTIDE SEQUENCE [LARGE SCALE GENOMIC DNA]</scope>
    <source>
        <strain evidence="1 2">103S</strain>
    </source>
</reference>
<proteinExistence type="predicted"/>
<gene>
    <name evidence="1" type="ordered locus">REQ_28790</name>
</gene>
<accession>A0A3S5Y8J0</accession>
<protein>
    <submittedName>
        <fullName evidence="1">Haloacid dehalogenase-like hydrolase</fullName>
    </submittedName>
</protein>